<feature type="binding site" evidence="7">
    <location>
        <position position="96"/>
    </location>
    <ligand>
        <name>S-adenosyl-L-methionine</name>
        <dbReference type="ChEBI" id="CHEBI:59789"/>
    </ligand>
</feature>
<dbReference type="InterPro" id="IPR055361">
    <property type="entry name" value="tRNA_methyltr_TrmB_bact"/>
</dbReference>
<gene>
    <name evidence="7" type="primary">trmB</name>
    <name evidence="8" type="ORF">CKW00_10970</name>
</gene>
<protein>
    <recommendedName>
        <fullName evidence="7">tRNA (guanine-N(7)-)-methyltransferase</fullName>
        <ecNumber evidence="7">2.1.1.33</ecNumber>
    </recommendedName>
    <alternativeName>
        <fullName evidence="7">tRNA (guanine(46)-N(7))-methyltransferase</fullName>
    </alternativeName>
    <alternativeName>
        <fullName evidence="7">tRNA(m7G46)-methyltransferase</fullName>
    </alternativeName>
</protein>
<feature type="binding site" evidence="7">
    <location>
        <position position="69"/>
    </location>
    <ligand>
        <name>S-adenosyl-L-methionine</name>
        <dbReference type="ChEBI" id="CHEBI:59789"/>
    </ligand>
</feature>
<feature type="binding site" evidence="7">
    <location>
        <position position="44"/>
    </location>
    <ligand>
        <name>S-adenosyl-L-methionine</name>
        <dbReference type="ChEBI" id="CHEBI:59789"/>
    </ligand>
</feature>
<dbReference type="PANTHER" id="PTHR23417">
    <property type="entry name" value="3-DEOXY-D-MANNO-OCTULOSONIC-ACID TRANSFERASE/TRNA GUANINE-N 7 - -METHYLTRANSFERASE"/>
    <property type="match status" value="1"/>
</dbReference>
<keyword evidence="6 7" id="KW-0819">tRNA processing</keyword>
<dbReference type="PROSITE" id="PS51625">
    <property type="entry name" value="SAM_MT_TRMB"/>
    <property type="match status" value="1"/>
</dbReference>
<dbReference type="Pfam" id="PF02390">
    <property type="entry name" value="Methyltransf_4"/>
    <property type="match status" value="1"/>
</dbReference>
<name>A0ABX4HQ25_9BACI</name>
<comment type="caution">
    <text evidence="7">Lacks conserved residue(s) required for the propagation of feature annotation.</text>
</comment>
<dbReference type="CDD" id="cd02440">
    <property type="entry name" value="AdoMet_MTases"/>
    <property type="match status" value="1"/>
</dbReference>
<reference evidence="8 9" key="1">
    <citation type="submission" date="2017-08" db="EMBL/GenBank/DDBJ databases">
        <title>Salimicrobium alkalisoli sp. nov., isolated from saline alkaline soil.</title>
        <authorList>
            <person name="Zhang G."/>
            <person name="Xiong Q."/>
        </authorList>
    </citation>
    <scope>NUCLEOTIDE SEQUENCE [LARGE SCALE GENOMIC DNA]</scope>
    <source>
        <strain evidence="8 9">WN024</strain>
    </source>
</reference>
<dbReference type="NCBIfam" id="TIGR00091">
    <property type="entry name" value="tRNA (guanosine(46)-N7)-methyltransferase TrmB"/>
    <property type="match status" value="1"/>
</dbReference>
<evidence type="ECO:0000256" key="7">
    <source>
        <dbReference type="HAMAP-Rule" id="MF_01057"/>
    </source>
</evidence>
<dbReference type="EC" id="2.1.1.33" evidence="7"/>
<sequence>MRNRNKPWADDFLKENNHILAEEPFSNKGNWQQSFSKKQPLHLEIGAGKGQFIAGMAEKFPDVNFLGIERVKTVMVGAVKKVKTAEVENAVLINEDAKDLRDMFGTDEIDHIYLNFSDPWPKKRHHKRRLTHEIFLEQYRDVLKPDGRITLKTDNRSLFEYSLSSFSKFGMTLEDVTLDLHELEDESNVMTEYEQKFSAKGQPIYRCEVINRI</sequence>
<dbReference type="InterPro" id="IPR029063">
    <property type="entry name" value="SAM-dependent_MTases_sf"/>
</dbReference>
<evidence type="ECO:0000313" key="9">
    <source>
        <dbReference type="Proteomes" id="UP000217561"/>
    </source>
</evidence>
<evidence type="ECO:0000256" key="4">
    <source>
        <dbReference type="ARBA" id="ARBA00022679"/>
    </source>
</evidence>
<keyword evidence="3 7" id="KW-0489">Methyltransferase</keyword>
<comment type="pathway">
    <text evidence="7">tRNA modification; N(7)-methylguanine-tRNA biosynthesis.</text>
</comment>
<evidence type="ECO:0000256" key="3">
    <source>
        <dbReference type="ARBA" id="ARBA00022603"/>
    </source>
</evidence>
<keyword evidence="4 7" id="KW-0808">Transferase</keyword>
<evidence type="ECO:0000256" key="2">
    <source>
        <dbReference type="ARBA" id="ARBA00003015"/>
    </source>
</evidence>
<dbReference type="HAMAP" id="MF_01057">
    <property type="entry name" value="tRNA_methyltr_TrmB"/>
    <property type="match status" value="1"/>
</dbReference>
<dbReference type="InterPro" id="IPR003358">
    <property type="entry name" value="tRNA_(Gua-N-7)_MeTrfase_Trmb"/>
</dbReference>
<dbReference type="NCBIfam" id="NF001080">
    <property type="entry name" value="PRK00121.2-2"/>
    <property type="match status" value="1"/>
</dbReference>
<dbReference type="Proteomes" id="UP000217561">
    <property type="component" value="Unassembled WGS sequence"/>
</dbReference>
<dbReference type="RefSeq" id="WP_095822600.1">
    <property type="nucleotide sequence ID" value="NZ_NSGH01000019.1"/>
</dbReference>
<comment type="similarity">
    <text evidence="7">Belongs to the class I-like SAM-binding methyltransferase superfamily. TrmB family.</text>
</comment>
<comment type="caution">
    <text evidence="8">The sequence shown here is derived from an EMBL/GenBank/DDBJ whole genome shotgun (WGS) entry which is preliminary data.</text>
</comment>
<evidence type="ECO:0000256" key="6">
    <source>
        <dbReference type="ARBA" id="ARBA00022694"/>
    </source>
</evidence>
<accession>A0ABX4HQ25</accession>
<evidence type="ECO:0000313" key="8">
    <source>
        <dbReference type="EMBL" id="PBB05010.1"/>
    </source>
</evidence>
<feature type="binding site" evidence="7">
    <location>
        <position position="154"/>
    </location>
    <ligand>
        <name>substrate</name>
    </ligand>
</feature>
<dbReference type="SUPFAM" id="SSF53335">
    <property type="entry name" value="S-adenosyl-L-methionine-dependent methyltransferases"/>
    <property type="match status" value="1"/>
</dbReference>
<dbReference type="Gene3D" id="3.40.50.150">
    <property type="entry name" value="Vaccinia Virus protein VP39"/>
    <property type="match status" value="1"/>
</dbReference>
<feature type="binding site" evidence="7">
    <location>
        <position position="118"/>
    </location>
    <ligand>
        <name>S-adenosyl-L-methionine</name>
        <dbReference type="ChEBI" id="CHEBI:59789"/>
    </ligand>
</feature>
<organism evidence="8 9">
    <name type="scientific">Salimicrobium humidisoli</name>
    <dbReference type="NCBI Taxonomy" id="2029857"/>
    <lineage>
        <taxon>Bacteria</taxon>
        <taxon>Bacillati</taxon>
        <taxon>Bacillota</taxon>
        <taxon>Bacilli</taxon>
        <taxon>Bacillales</taxon>
        <taxon>Bacillaceae</taxon>
        <taxon>Salimicrobium</taxon>
    </lineage>
</organism>
<dbReference type="PANTHER" id="PTHR23417:SF14">
    <property type="entry name" value="PENTACOTRIPEPTIDE-REPEAT REGION OF PRORP DOMAIN-CONTAINING PROTEIN"/>
    <property type="match status" value="1"/>
</dbReference>
<feature type="binding site" evidence="7">
    <location>
        <begin position="191"/>
        <end position="194"/>
    </location>
    <ligand>
        <name>substrate</name>
    </ligand>
</feature>
<feature type="binding site" evidence="7">
    <location>
        <position position="122"/>
    </location>
    <ligand>
        <name>substrate</name>
    </ligand>
</feature>
<comment type="catalytic activity">
    <reaction evidence="1 7">
        <text>guanosine(46) in tRNA + S-adenosyl-L-methionine = N(7)-methylguanosine(46) in tRNA + S-adenosyl-L-homocysteine</text>
        <dbReference type="Rhea" id="RHEA:42708"/>
        <dbReference type="Rhea" id="RHEA-COMP:10188"/>
        <dbReference type="Rhea" id="RHEA-COMP:10189"/>
        <dbReference type="ChEBI" id="CHEBI:57856"/>
        <dbReference type="ChEBI" id="CHEBI:59789"/>
        <dbReference type="ChEBI" id="CHEBI:74269"/>
        <dbReference type="ChEBI" id="CHEBI:74480"/>
        <dbReference type="EC" id="2.1.1.33"/>
    </reaction>
</comment>
<dbReference type="EMBL" id="NSGH01000019">
    <property type="protein sequence ID" value="PBB05010.1"/>
    <property type="molecule type" value="Genomic_DNA"/>
</dbReference>
<comment type="function">
    <text evidence="2 7">Catalyzes the formation of N(7)-methylguanine at position 46 (m7G46) in tRNA.</text>
</comment>
<evidence type="ECO:0000256" key="5">
    <source>
        <dbReference type="ARBA" id="ARBA00022691"/>
    </source>
</evidence>
<keyword evidence="9" id="KW-1185">Reference proteome</keyword>
<keyword evidence="5 7" id="KW-0949">S-adenosyl-L-methionine</keyword>
<evidence type="ECO:0000256" key="1">
    <source>
        <dbReference type="ARBA" id="ARBA00000142"/>
    </source>
</evidence>
<proteinExistence type="inferred from homology"/>